<dbReference type="Pfam" id="PF00891">
    <property type="entry name" value="Methyltransf_2"/>
    <property type="match status" value="1"/>
</dbReference>
<dbReference type="InParanoid" id="A7RKE7"/>
<reference evidence="7 8" key="1">
    <citation type="journal article" date="2007" name="Science">
        <title>Sea anemone genome reveals ancestral eumetazoan gene repertoire and genomic organization.</title>
        <authorList>
            <person name="Putnam N.H."/>
            <person name="Srivastava M."/>
            <person name="Hellsten U."/>
            <person name="Dirks B."/>
            <person name="Chapman J."/>
            <person name="Salamov A."/>
            <person name="Terry A."/>
            <person name="Shapiro H."/>
            <person name="Lindquist E."/>
            <person name="Kapitonov V.V."/>
            <person name="Jurka J."/>
            <person name="Genikhovich G."/>
            <person name="Grigoriev I.V."/>
            <person name="Lucas S.M."/>
            <person name="Steele R.E."/>
            <person name="Finnerty J.R."/>
            <person name="Technau U."/>
            <person name="Martindale M.Q."/>
            <person name="Rokhsar D.S."/>
        </authorList>
    </citation>
    <scope>NUCLEOTIDE SEQUENCE [LARGE SCALE GENOMIC DNA]</scope>
    <source>
        <strain evidence="8">CH2 X CH6</strain>
    </source>
</reference>
<accession>A7RKE7</accession>
<dbReference type="OrthoDB" id="1606438at2759"/>
<keyword evidence="8" id="KW-1185">Reference proteome</keyword>
<dbReference type="InterPro" id="IPR012967">
    <property type="entry name" value="COMT_dimerisation"/>
</dbReference>
<sequence>GFCSSRIIFTALELGVFDVLEESNLPLSSKAISESISTNQDATERLLDALVSMGFLKKTTSTTNPKYSNCPETKAFLLKNSNSSIHALMPMLRKSYTLFGNLTSAIREGENQWGKTGFIARVFLYTMSLLNYLLGTSIDLFSFVYATKRGLLVFLEGLRGSSKLDAEGFVTAFDLTKYKRICDLGGATGEIAQAVNKHYPESKVTVFDLPKVIKCSTEFKNCKSTGSKISIDWIGGDFFKDKLPENDLFILTRILQSFNATKIDILLARVYQQLPPGGGLLIGEKLLEDDKSGPLLGNISNLAMLVAGNKGARERSGLEYQQLLQQQGFTKIQYKKTGGTFLDAIFACK</sequence>
<dbReference type="GO" id="GO:0046983">
    <property type="term" value="F:protein dimerization activity"/>
    <property type="evidence" value="ECO:0007669"/>
    <property type="project" value="InterPro"/>
</dbReference>
<evidence type="ECO:0000256" key="4">
    <source>
        <dbReference type="ARBA" id="ARBA00022691"/>
    </source>
</evidence>
<dbReference type="KEGG" id="nve:5520388"/>
<dbReference type="PhylomeDB" id="A7RKE7"/>
<evidence type="ECO:0000259" key="6">
    <source>
        <dbReference type="Pfam" id="PF08100"/>
    </source>
</evidence>
<evidence type="ECO:0000256" key="2">
    <source>
        <dbReference type="ARBA" id="ARBA00022603"/>
    </source>
</evidence>
<dbReference type="InterPro" id="IPR001077">
    <property type="entry name" value="COMT_C"/>
</dbReference>
<dbReference type="InterPro" id="IPR016461">
    <property type="entry name" value="COMT-like"/>
</dbReference>
<evidence type="ECO:0000313" key="7">
    <source>
        <dbReference type="EMBL" id="EDO48158.1"/>
    </source>
</evidence>
<dbReference type="GO" id="GO:0032259">
    <property type="term" value="P:methylation"/>
    <property type="evidence" value="ECO:0000318"/>
    <property type="project" value="GO_Central"/>
</dbReference>
<dbReference type="Proteomes" id="UP000001593">
    <property type="component" value="Unassembled WGS sequence"/>
</dbReference>
<dbReference type="SUPFAM" id="SSF53335">
    <property type="entry name" value="S-adenosyl-L-methionine-dependent methyltransferases"/>
    <property type="match status" value="1"/>
</dbReference>
<evidence type="ECO:0000313" key="8">
    <source>
        <dbReference type="Proteomes" id="UP000001593"/>
    </source>
</evidence>
<protein>
    <submittedName>
        <fullName evidence="7">Uncharacterized protein</fullName>
    </submittedName>
</protein>
<proteinExistence type="predicted"/>
<feature type="non-terminal residue" evidence="7">
    <location>
        <position position="1"/>
    </location>
</feature>
<dbReference type="GO" id="GO:0008757">
    <property type="term" value="F:S-adenosylmethionine-dependent methyltransferase activity"/>
    <property type="evidence" value="ECO:0000318"/>
    <property type="project" value="GO_Central"/>
</dbReference>
<dbReference type="InterPro" id="IPR029063">
    <property type="entry name" value="SAM-dependent_MTases_sf"/>
</dbReference>
<dbReference type="HOGENOM" id="CLU_005533_4_2_1"/>
<feature type="domain" description="O-methyltransferase dimerisation" evidence="6">
    <location>
        <begin position="1"/>
        <end position="77"/>
    </location>
</feature>
<evidence type="ECO:0000256" key="3">
    <source>
        <dbReference type="ARBA" id="ARBA00022679"/>
    </source>
</evidence>
<evidence type="ECO:0000256" key="1">
    <source>
        <dbReference type="ARBA" id="ARBA00011738"/>
    </source>
</evidence>
<name>A7RKE7_NEMVE</name>
<dbReference type="FunFam" id="1.10.10.10:FF:000358">
    <property type="entry name" value="Acetylserotonin O-methyltransferase"/>
    <property type="match status" value="1"/>
</dbReference>
<comment type="subunit">
    <text evidence="1">Homodimer.</text>
</comment>
<evidence type="ECO:0000259" key="5">
    <source>
        <dbReference type="Pfam" id="PF00891"/>
    </source>
</evidence>
<keyword evidence="3" id="KW-0808">Transferase</keyword>
<dbReference type="EMBL" id="DS469515">
    <property type="protein sequence ID" value="EDO48158.1"/>
    <property type="molecule type" value="Genomic_DNA"/>
</dbReference>
<dbReference type="FunCoup" id="A7RKE7">
    <property type="interactions" value="2"/>
</dbReference>
<dbReference type="Gene3D" id="3.40.50.150">
    <property type="entry name" value="Vaccinia Virus protein VP39"/>
    <property type="match status" value="1"/>
</dbReference>
<organism evidence="7 8">
    <name type="scientific">Nematostella vectensis</name>
    <name type="common">Starlet sea anemone</name>
    <dbReference type="NCBI Taxonomy" id="45351"/>
    <lineage>
        <taxon>Eukaryota</taxon>
        <taxon>Metazoa</taxon>
        <taxon>Cnidaria</taxon>
        <taxon>Anthozoa</taxon>
        <taxon>Hexacorallia</taxon>
        <taxon>Actiniaria</taxon>
        <taxon>Edwardsiidae</taxon>
        <taxon>Nematostella</taxon>
    </lineage>
</organism>
<dbReference type="PANTHER" id="PTHR11746">
    <property type="entry name" value="O-METHYLTRANSFERASE"/>
    <property type="match status" value="1"/>
</dbReference>
<dbReference type="InterPro" id="IPR036390">
    <property type="entry name" value="WH_DNA-bd_sf"/>
</dbReference>
<dbReference type="eggNOG" id="KOG3178">
    <property type="taxonomic scope" value="Eukaryota"/>
</dbReference>
<dbReference type="CDD" id="cd02440">
    <property type="entry name" value="AdoMet_MTases"/>
    <property type="match status" value="1"/>
</dbReference>
<dbReference type="PROSITE" id="PS51683">
    <property type="entry name" value="SAM_OMT_II"/>
    <property type="match status" value="1"/>
</dbReference>
<dbReference type="OMA" id="FELFMMN"/>
<dbReference type="PIRSF" id="PIRSF005739">
    <property type="entry name" value="O-mtase"/>
    <property type="match status" value="1"/>
</dbReference>
<dbReference type="Gene3D" id="1.10.10.10">
    <property type="entry name" value="Winged helix-like DNA-binding domain superfamily/Winged helix DNA-binding domain"/>
    <property type="match status" value="1"/>
</dbReference>
<dbReference type="Pfam" id="PF08100">
    <property type="entry name" value="Dimerisation"/>
    <property type="match status" value="1"/>
</dbReference>
<gene>
    <name evidence="7" type="ORF">NEMVEDRAFT_v1g34681</name>
</gene>
<dbReference type="STRING" id="45351.A7RKE7"/>
<keyword evidence="4" id="KW-0949">S-adenosyl-L-methionine</keyword>
<dbReference type="AlphaFoldDB" id="A7RKE7"/>
<feature type="domain" description="O-methyltransferase C-terminal" evidence="5">
    <location>
        <begin position="100"/>
        <end position="329"/>
    </location>
</feature>
<keyword evidence="2" id="KW-0489">Methyltransferase</keyword>
<dbReference type="SUPFAM" id="SSF46785">
    <property type="entry name" value="Winged helix' DNA-binding domain"/>
    <property type="match status" value="1"/>
</dbReference>
<dbReference type="GO" id="GO:0008171">
    <property type="term" value="F:O-methyltransferase activity"/>
    <property type="evidence" value="ECO:0000318"/>
    <property type="project" value="GO_Central"/>
</dbReference>
<feature type="non-terminal residue" evidence="7">
    <location>
        <position position="349"/>
    </location>
</feature>
<dbReference type="InterPro" id="IPR036388">
    <property type="entry name" value="WH-like_DNA-bd_sf"/>
</dbReference>
<dbReference type="FunFam" id="3.40.50.150:FF:000146">
    <property type="entry name" value="Acetylserotonin O-methyltransferase"/>
    <property type="match status" value="1"/>
</dbReference>